<comment type="caution">
    <text evidence="7">The sequence shown here is derived from an EMBL/GenBank/DDBJ whole genome shotgun (WGS) entry which is preliminary data.</text>
</comment>
<feature type="transmembrane region" description="Helical" evidence="6">
    <location>
        <begin position="9"/>
        <end position="27"/>
    </location>
</feature>
<evidence type="ECO:0000256" key="6">
    <source>
        <dbReference type="SAM" id="Phobius"/>
    </source>
</evidence>
<protein>
    <submittedName>
        <fullName evidence="7">DUF423 domain-containing protein</fullName>
    </submittedName>
</protein>
<dbReference type="PANTHER" id="PTHR43461">
    <property type="entry name" value="TRANSMEMBRANE PROTEIN 256"/>
    <property type="match status" value="1"/>
</dbReference>
<dbReference type="Pfam" id="PF04241">
    <property type="entry name" value="DUF423"/>
    <property type="match status" value="1"/>
</dbReference>
<feature type="transmembrane region" description="Helical" evidence="6">
    <location>
        <begin position="104"/>
        <end position="128"/>
    </location>
</feature>
<feature type="transmembrane region" description="Helical" evidence="6">
    <location>
        <begin position="47"/>
        <end position="64"/>
    </location>
</feature>
<comment type="similarity">
    <text evidence="2">Belongs to the UPF0382 family.</text>
</comment>
<evidence type="ECO:0000313" key="8">
    <source>
        <dbReference type="Proteomes" id="UP001210678"/>
    </source>
</evidence>
<evidence type="ECO:0000256" key="5">
    <source>
        <dbReference type="ARBA" id="ARBA00023136"/>
    </source>
</evidence>
<reference evidence="7 8" key="1">
    <citation type="submission" date="2023-01" db="EMBL/GenBank/DDBJ databases">
        <title>Vibrio sp. KJ40-1 sp.nov, isolated from marine algae.</title>
        <authorList>
            <person name="Butt M."/>
            <person name="Kim J.M.J."/>
            <person name="Jeon C.O.C."/>
        </authorList>
    </citation>
    <scope>NUCLEOTIDE SEQUENCE [LARGE SCALE GENOMIC DNA]</scope>
    <source>
        <strain evidence="7 8">KJ40-1</strain>
    </source>
</reference>
<keyword evidence="8" id="KW-1185">Reference proteome</keyword>
<evidence type="ECO:0000256" key="1">
    <source>
        <dbReference type="ARBA" id="ARBA00004141"/>
    </source>
</evidence>
<dbReference type="RefSeq" id="WP_272137293.1">
    <property type="nucleotide sequence ID" value="NZ_JAQLOI010000001.1"/>
</dbReference>
<accession>A0ABT4YUD6</accession>
<comment type="subcellular location">
    <subcellularLocation>
        <location evidence="1">Membrane</location>
        <topology evidence="1">Multi-pass membrane protein</topology>
    </subcellularLocation>
</comment>
<evidence type="ECO:0000256" key="4">
    <source>
        <dbReference type="ARBA" id="ARBA00022989"/>
    </source>
</evidence>
<dbReference type="PANTHER" id="PTHR43461:SF1">
    <property type="entry name" value="TRANSMEMBRANE PROTEIN 256"/>
    <property type="match status" value="1"/>
</dbReference>
<evidence type="ECO:0000313" key="7">
    <source>
        <dbReference type="EMBL" id="MDB1124633.1"/>
    </source>
</evidence>
<keyword evidence="4 6" id="KW-1133">Transmembrane helix</keyword>
<keyword evidence="3 6" id="KW-0812">Transmembrane</keyword>
<dbReference type="EMBL" id="JAQLOI010000001">
    <property type="protein sequence ID" value="MDB1124633.1"/>
    <property type="molecule type" value="Genomic_DNA"/>
</dbReference>
<proteinExistence type="inferred from homology"/>
<dbReference type="Proteomes" id="UP001210678">
    <property type="component" value="Unassembled WGS sequence"/>
</dbReference>
<name>A0ABT4YUD6_9VIBR</name>
<keyword evidence="5 6" id="KW-0472">Membrane</keyword>
<sequence length="135" mass="14762">MNSNLSSKLLIISGISGFVFVALGALAAHALKPMLSEYLLSVFETGVHYQALHTFAIIACAIFLRFKSNEKVQKGLFRAAICFIIGILCFSGSLYGLALTGFKWFGPITPLGGVMFLFGWVFFVYSALHINEVTQ</sequence>
<evidence type="ECO:0000256" key="2">
    <source>
        <dbReference type="ARBA" id="ARBA00009694"/>
    </source>
</evidence>
<evidence type="ECO:0000256" key="3">
    <source>
        <dbReference type="ARBA" id="ARBA00022692"/>
    </source>
</evidence>
<gene>
    <name evidence="7" type="ORF">PGX00_13625</name>
</gene>
<dbReference type="InterPro" id="IPR006696">
    <property type="entry name" value="DUF423"/>
</dbReference>
<feature type="transmembrane region" description="Helical" evidence="6">
    <location>
        <begin position="76"/>
        <end position="98"/>
    </location>
</feature>
<organism evidence="7 8">
    <name type="scientific">Vibrio algarum</name>
    <dbReference type="NCBI Taxonomy" id="3020714"/>
    <lineage>
        <taxon>Bacteria</taxon>
        <taxon>Pseudomonadati</taxon>
        <taxon>Pseudomonadota</taxon>
        <taxon>Gammaproteobacteria</taxon>
        <taxon>Vibrionales</taxon>
        <taxon>Vibrionaceae</taxon>
        <taxon>Vibrio</taxon>
    </lineage>
</organism>